<proteinExistence type="predicted"/>
<feature type="region of interest" description="Disordered" evidence="1">
    <location>
        <begin position="1"/>
        <end position="38"/>
    </location>
</feature>
<gene>
    <name evidence="2" type="ORF">NQ317_014571</name>
</gene>
<sequence length="74" mass="8694">MCKVLGNRSQQDEKYGPTTNQLKELVSGRRQDLGTRGRTESCRKLLKSLEVSEERPTKEWREFKKQLKETLLLN</sequence>
<dbReference type="Proteomes" id="UP001162164">
    <property type="component" value="Unassembled WGS sequence"/>
</dbReference>
<dbReference type="EMBL" id="JAPWTJ010000192">
    <property type="protein sequence ID" value="KAJ8981260.1"/>
    <property type="molecule type" value="Genomic_DNA"/>
</dbReference>
<name>A0ABQ9JVG5_9CUCU</name>
<protein>
    <submittedName>
        <fullName evidence="2">Uncharacterized protein</fullName>
    </submittedName>
</protein>
<organism evidence="2 3">
    <name type="scientific">Molorchus minor</name>
    <dbReference type="NCBI Taxonomy" id="1323400"/>
    <lineage>
        <taxon>Eukaryota</taxon>
        <taxon>Metazoa</taxon>
        <taxon>Ecdysozoa</taxon>
        <taxon>Arthropoda</taxon>
        <taxon>Hexapoda</taxon>
        <taxon>Insecta</taxon>
        <taxon>Pterygota</taxon>
        <taxon>Neoptera</taxon>
        <taxon>Endopterygota</taxon>
        <taxon>Coleoptera</taxon>
        <taxon>Polyphaga</taxon>
        <taxon>Cucujiformia</taxon>
        <taxon>Chrysomeloidea</taxon>
        <taxon>Cerambycidae</taxon>
        <taxon>Lamiinae</taxon>
        <taxon>Monochamini</taxon>
        <taxon>Molorchus</taxon>
    </lineage>
</organism>
<keyword evidence="3" id="KW-1185">Reference proteome</keyword>
<feature type="compositionally biased region" description="Basic and acidic residues" evidence="1">
    <location>
        <begin position="26"/>
        <end position="38"/>
    </location>
</feature>
<comment type="caution">
    <text evidence="2">The sequence shown here is derived from an EMBL/GenBank/DDBJ whole genome shotgun (WGS) entry which is preliminary data.</text>
</comment>
<reference evidence="2" key="1">
    <citation type="journal article" date="2023" name="Insect Mol. Biol.">
        <title>Genome sequencing provides insights into the evolution of gene families encoding plant cell wall-degrading enzymes in longhorned beetles.</title>
        <authorList>
            <person name="Shin N.R."/>
            <person name="Okamura Y."/>
            <person name="Kirsch R."/>
            <person name="Pauchet Y."/>
        </authorList>
    </citation>
    <scope>NUCLEOTIDE SEQUENCE</scope>
    <source>
        <strain evidence="2">MMC_N1</strain>
    </source>
</reference>
<evidence type="ECO:0000313" key="3">
    <source>
        <dbReference type="Proteomes" id="UP001162164"/>
    </source>
</evidence>
<accession>A0ABQ9JVG5</accession>
<evidence type="ECO:0000256" key="1">
    <source>
        <dbReference type="SAM" id="MobiDB-lite"/>
    </source>
</evidence>
<evidence type="ECO:0000313" key="2">
    <source>
        <dbReference type="EMBL" id="KAJ8981260.1"/>
    </source>
</evidence>